<evidence type="ECO:0000313" key="14">
    <source>
        <dbReference type="EMBL" id="CCK77702.1"/>
    </source>
</evidence>
<comment type="pathway">
    <text evidence="1">Cofactor biosynthesis; tetrahydrofolate biosynthesis; 2-amino-4-hydroxy-6-hydroxymethyl-7,8-dihydropteridine diphosphate from 7,8-dihydroneopterin triphosphate: step 4/4.</text>
</comment>
<dbReference type="PATRIC" id="fig|698738.3.peg.3671"/>
<protein>
    <recommendedName>
        <fullName evidence="4">2-amino-4-hydroxy-6-hydroxymethyldihydropteridine pyrophosphokinase</fullName>
        <ecNumber evidence="3">2.7.6.3</ecNumber>
    </recommendedName>
    <alternativeName>
        <fullName evidence="11">6-hydroxymethyl-7,8-dihydropterin pyrophosphokinase</fullName>
    </alternativeName>
    <alternativeName>
        <fullName evidence="12">7,8-dihydro-6-hydroxymethylpterin-pyrophosphokinase</fullName>
    </alternativeName>
</protein>
<proteinExistence type="inferred from homology"/>
<reference evidence="14 15" key="1">
    <citation type="journal article" date="2013" name="Nat. Commun.">
        <title>Genome sequence and functional genomic analysis of the oil-degrading bacterium Oleispira antarctica.</title>
        <authorList>
            <person name="Kube M."/>
            <person name="Chernikova T.N."/>
            <person name="Al-Ramahi Y."/>
            <person name="Beloqui A."/>
            <person name="Lopez-Cortez N."/>
            <person name="Guazzaroni M.E."/>
            <person name="Heipieper H.J."/>
            <person name="Klages S."/>
            <person name="Kotsyurbenko O.R."/>
            <person name="Langer I."/>
            <person name="Nechitaylo T.Y."/>
            <person name="Lunsdorf H."/>
            <person name="Fernandez M."/>
            <person name="Juarez S."/>
            <person name="Ciordia S."/>
            <person name="Singer A."/>
            <person name="Kagan O."/>
            <person name="Egorova O."/>
            <person name="Petit P.A."/>
            <person name="Stogios P."/>
            <person name="Kim Y."/>
            <person name="Tchigvintsev A."/>
            <person name="Flick R."/>
            <person name="Denaro R."/>
            <person name="Genovese M."/>
            <person name="Albar J.P."/>
            <person name="Reva O.N."/>
            <person name="Martinez-Gomariz M."/>
            <person name="Tran H."/>
            <person name="Ferrer M."/>
            <person name="Savchenko A."/>
            <person name="Yakunin A.F."/>
            <person name="Yakimov M.M."/>
            <person name="Golyshina O.V."/>
            <person name="Reinhardt R."/>
            <person name="Golyshin P.N."/>
        </authorList>
    </citation>
    <scope>NUCLEOTIDE SEQUENCE [LARGE SCALE GENOMIC DNA]</scope>
</reference>
<name>R4YRI6_OLEAN</name>
<evidence type="ECO:0000256" key="9">
    <source>
        <dbReference type="ARBA" id="ARBA00022909"/>
    </source>
</evidence>
<evidence type="ECO:0000256" key="10">
    <source>
        <dbReference type="ARBA" id="ARBA00029409"/>
    </source>
</evidence>
<evidence type="ECO:0000256" key="7">
    <source>
        <dbReference type="ARBA" id="ARBA00022777"/>
    </source>
</evidence>
<dbReference type="CDD" id="cd00483">
    <property type="entry name" value="HPPK"/>
    <property type="match status" value="1"/>
</dbReference>
<gene>
    <name evidence="14" type="primary">folK</name>
    <name evidence="14" type="ORF">OLEAN_C35260</name>
</gene>
<dbReference type="PROSITE" id="PS00794">
    <property type="entry name" value="HPPK"/>
    <property type="match status" value="1"/>
</dbReference>
<dbReference type="GO" id="GO:0046654">
    <property type="term" value="P:tetrahydrofolate biosynthetic process"/>
    <property type="evidence" value="ECO:0007669"/>
    <property type="project" value="UniProtKB-UniPathway"/>
</dbReference>
<dbReference type="GO" id="GO:0046656">
    <property type="term" value="P:folic acid biosynthetic process"/>
    <property type="evidence" value="ECO:0007669"/>
    <property type="project" value="UniProtKB-KW"/>
</dbReference>
<dbReference type="GO" id="GO:0005524">
    <property type="term" value="F:ATP binding"/>
    <property type="evidence" value="ECO:0007669"/>
    <property type="project" value="UniProtKB-KW"/>
</dbReference>
<evidence type="ECO:0000256" key="11">
    <source>
        <dbReference type="ARBA" id="ARBA00029766"/>
    </source>
</evidence>
<evidence type="ECO:0000256" key="5">
    <source>
        <dbReference type="ARBA" id="ARBA00022679"/>
    </source>
</evidence>
<evidence type="ECO:0000313" key="15">
    <source>
        <dbReference type="Proteomes" id="UP000032749"/>
    </source>
</evidence>
<evidence type="ECO:0000256" key="1">
    <source>
        <dbReference type="ARBA" id="ARBA00005051"/>
    </source>
</evidence>
<keyword evidence="7 14" id="KW-0418">Kinase</keyword>
<dbReference type="InterPro" id="IPR035907">
    <property type="entry name" value="Hppk_sf"/>
</dbReference>
<comment type="similarity">
    <text evidence="2">Belongs to the HPPK family.</text>
</comment>
<dbReference type="EMBL" id="FO203512">
    <property type="protein sequence ID" value="CCK77702.1"/>
    <property type="molecule type" value="Genomic_DNA"/>
</dbReference>
<dbReference type="InterPro" id="IPR000550">
    <property type="entry name" value="Hppk"/>
</dbReference>
<evidence type="ECO:0000256" key="12">
    <source>
        <dbReference type="ARBA" id="ARBA00033413"/>
    </source>
</evidence>
<evidence type="ECO:0000256" key="2">
    <source>
        <dbReference type="ARBA" id="ARBA00005810"/>
    </source>
</evidence>
<keyword evidence="8" id="KW-0067">ATP-binding</keyword>
<keyword evidence="15" id="KW-1185">Reference proteome</keyword>
<evidence type="ECO:0000256" key="3">
    <source>
        <dbReference type="ARBA" id="ARBA00013253"/>
    </source>
</evidence>
<dbReference type="KEGG" id="oai:OLEAN_C35260"/>
<evidence type="ECO:0000256" key="4">
    <source>
        <dbReference type="ARBA" id="ARBA00016218"/>
    </source>
</evidence>
<dbReference type="STRING" id="698738.OLEAN_C35260"/>
<dbReference type="EC" id="2.7.6.3" evidence="3"/>
<dbReference type="PANTHER" id="PTHR43071:SF1">
    <property type="entry name" value="2-AMINO-4-HYDROXY-6-HYDROXYMETHYLDIHYDROPTERIDINE PYROPHOSPHOKINASE"/>
    <property type="match status" value="1"/>
</dbReference>
<sequence length="159" mass="17889">MSLVYIGLGANLDQPQQQLEQAFIELAQLPSSTLVSHSSLYHSKPVGPQDQPDYVNAVALLDTQLAPLELLDALQQLEQDHGRIRKRHWGERTLDLDIILIDNQVIESERLTVPHPFAQQRSFVLIPLSEINPDLSFPDGIALEQLLTGLDNDLIRIRD</sequence>
<dbReference type="Gene3D" id="3.30.70.560">
    <property type="entry name" value="7,8-Dihydro-6-hydroxymethylpterin-pyrophosphokinase HPPK"/>
    <property type="match status" value="1"/>
</dbReference>
<dbReference type="NCBIfam" id="TIGR01498">
    <property type="entry name" value="folK"/>
    <property type="match status" value="1"/>
</dbReference>
<keyword evidence="6" id="KW-0547">Nucleotide-binding</keyword>
<feature type="domain" description="7,8-dihydro-6-hydroxymethylpterin-pyrophosphokinase" evidence="13">
    <location>
        <begin position="88"/>
        <end position="99"/>
    </location>
</feature>
<dbReference type="GO" id="GO:0016301">
    <property type="term" value="F:kinase activity"/>
    <property type="evidence" value="ECO:0007669"/>
    <property type="project" value="UniProtKB-KW"/>
</dbReference>
<dbReference type="UniPathway" id="UPA00077">
    <property type="reaction ID" value="UER00155"/>
</dbReference>
<comment type="function">
    <text evidence="10">Catalyzes the transfer of pyrophosphate from adenosine triphosphate (ATP) to 6-hydroxymethyl-7,8-dihydropterin, an enzymatic step in folate biosynthesis pathway.</text>
</comment>
<dbReference type="GO" id="GO:0003848">
    <property type="term" value="F:2-amino-4-hydroxy-6-hydroxymethyldihydropteridine diphosphokinase activity"/>
    <property type="evidence" value="ECO:0007669"/>
    <property type="project" value="UniProtKB-EC"/>
</dbReference>
<dbReference type="OrthoDB" id="9808041at2"/>
<dbReference type="Proteomes" id="UP000032749">
    <property type="component" value="Chromosome"/>
</dbReference>
<dbReference type="AlphaFoldDB" id="R4YRI6"/>
<keyword evidence="5 14" id="KW-0808">Transferase</keyword>
<evidence type="ECO:0000256" key="6">
    <source>
        <dbReference type="ARBA" id="ARBA00022741"/>
    </source>
</evidence>
<dbReference type="HOGENOM" id="CLU_097916_2_3_6"/>
<evidence type="ECO:0000259" key="13">
    <source>
        <dbReference type="PROSITE" id="PS00794"/>
    </source>
</evidence>
<keyword evidence="9" id="KW-0289">Folate biosynthesis</keyword>
<dbReference type="SUPFAM" id="SSF55083">
    <property type="entry name" value="6-hydroxymethyl-7,8-dihydropterin pyrophosphokinase, HPPK"/>
    <property type="match status" value="1"/>
</dbReference>
<accession>R4YRI6</accession>
<dbReference type="Pfam" id="PF01288">
    <property type="entry name" value="HPPK"/>
    <property type="match status" value="1"/>
</dbReference>
<organism evidence="14 15">
    <name type="scientific">Oleispira antarctica RB-8</name>
    <dbReference type="NCBI Taxonomy" id="698738"/>
    <lineage>
        <taxon>Bacteria</taxon>
        <taxon>Pseudomonadati</taxon>
        <taxon>Pseudomonadota</taxon>
        <taxon>Gammaproteobacteria</taxon>
        <taxon>Oceanospirillales</taxon>
        <taxon>Oceanospirillaceae</taxon>
        <taxon>Oleispira</taxon>
    </lineage>
</organism>
<evidence type="ECO:0000256" key="8">
    <source>
        <dbReference type="ARBA" id="ARBA00022840"/>
    </source>
</evidence>
<dbReference type="PANTHER" id="PTHR43071">
    <property type="entry name" value="2-AMINO-4-HYDROXY-6-HYDROXYMETHYLDIHYDROPTERIDINE PYROPHOSPHOKINASE"/>
    <property type="match status" value="1"/>
</dbReference>